<proteinExistence type="predicted"/>
<sequence>MEKESSFYSRDVGVAQDSEVVVPFGIEDSGFYRAGRAET</sequence>
<evidence type="ECO:0000313" key="1">
    <source>
        <dbReference type="EMBL" id="MBX44900.1"/>
    </source>
</evidence>
<organism evidence="1">
    <name type="scientific">Rhizophora mucronata</name>
    <name type="common">Asiatic mangrove</name>
    <dbReference type="NCBI Taxonomy" id="61149"/>
    <lineage>
        <taxon>Eukaryota</taxon>
        <taxon>Viridiplantae</taxon>
        <taxon>Streptophyta</taxon>
        <taxon>Embryophyta</taxon>
        <taxon>Tracheophyta</taxon>
        <taxon>Spermatophyta</taxon>
        <taxon>Magnoliopsida</taxon>
        <taxon>eudicotyledons</taxon>
        <taxon>Gunneridae</taxon>
        <taxon>Pentapetalae</taxon>
        <taxon>rosids</taxon>
        <taxon>fabids</taxon>
        <taxon>Malpighiales</taxon>
        <taxon>Rhizophoraceae</taxon>
        <taxon>Rhizophora</taxon>
    </lineage>
</organism>
<accession>A0A2P2NR70</accession>
<protein>
    <submittedName>
        <fullName evidence="1">Uncharacterized protein</fullName>
    </submittedName>
</protein>
<dbReference type="AlphaFoldDB" id="A0A2P2NR70"/>
<dbReference type="EMBL" id="GGEC01064416">
    <property type="protein sequence ID" value="MBX44900.1"/>
    <property type="molecule type" value="Transcribed_RNA"/>
</dbReference>
<reference evidence="1" key="1">
    <citation type="submission" date="2018-02" db="EMBL/GenBank/DDBJ databases">
        <title>Rhizophora mucronata_Transcriptome.</title>
        <authorList>
            <person name="Meera S.P."/>
            <person name="Sreeshan A."/>
            <person name="Augustine A."/>
        </authorList>
    </citation>
    <scope>NUCLEOTIDE SEQUENCE</scope>
    <source>
        <tissue evidence="1">Leaf</tissue>
    </source>
</reference>
<name>A0A2P2NR70_RHIMU</name>